<dbReference type="EMBL" id="JBHUOX010000107">
    <property type="protein sequence ID" value="MFD3004077.1"/>
    <property type="molecule type" value="Genomic_DNA"/>
</dbReference>
<feature type="non-terminal residue" evidence="2">
    <location>
        <position position="94"/>
    </location>
</feature>
<keyword evidence="3" id="KW-1185">Reference proteome</keyword>
<sequence>MKRTFTSKLYALIVLVAFTAASCGEENDDDDAVTPDPNLSGCRLTTLAFLGESGSADDDVVKIEYNAQGYISKAIEDYEEGGANSDYTRYTYDA</sequence>
<dbReference type="PROSITE" id="PS51257">
    <property type="entry name" value="PROKAR_LIPOPROTEIN"/>
    <property type="match status" value="1"/>
</dbReference>
<organism evidence="2 3">
    <name type="scientific">Pontibacter toksunensis</name>
    <dbReference type="NCBI Taxonomy" id="1332631"/>
    <lineage>
        <taxon>Bacteria</taxon>
        <taxon>Pseudomonadati</taxon>
        <taxon>Bacteroidota</taxon>
        <taxon>Cytophagia</taxon>
        <taxon>Cytophagales</taxon>
        <taxon>Hymenobacteraceae</taxon>
        <taxon>Pontibacter</taxon>
    </lineage>
</organism>
<protein>
    <submittedName>
        <fullName evidence="2">Uncharacterized protein</fullName>
    </submittedName>
</protein>
<evidence type="ECO:0000256" key="1">
    <source>
        <dbReference type="SAM" id="SignalP"/>
    </source>
</evidence>
<reference evidence="3" key="1">
    <citation type="journal article" date="2019" name="Int. J. Syst. Evol. Microbiol.">
        <title>The Global Catalogue of Microorganisms (GCM) 10K type strain sequencing project: providing services to taxonomists for standard genome sequencing and annotation.</title>
        <authorList>
            <consortium name="The Broad Institute Genomics Platform"/>
            <consortium name="The Broad Institute Genome Sequencing Center for Infectious Disease"/>
            <person name="Wu L."/>
            <person name="Ma J."/>
        </authorList>
    </citation>
    <scope>NUCLEOTIDE SEQUENCE [LARGE SCALE GENOMIC DNA]</scope>
    <source>
        <strain evidence="3">KCTC 23984</strain>
    </source>
</reference>
<evidence type="ECO:0000313" key="2">
    <source>
        <dbReference type="EMBL" id="MFD3004077.1"/>
    </source>
</evidence>
<name>A0ABW6C4V4_9BACT</name>
<proteinExistence type="predicted"/>
<evidence type="ECO:0000313" key="3">
    <source>
        <dbReference type="Proteomes" id="UP001597641"/>
    </source>
</evidence>
<dbReference type="RefSeq" id="WP_377492703.1">
    <property type="nucleotide sequence ID" value="NZ_JBHUOX010000107.1"/>
</dbReference>
<feature type="signal peptide" evidence="1">
    <location>
        <begin position="1"/>
        <end position="23"/>
    </location>
</feature>
<keyword evidence="1" id="KW-0732">Signal</keyword>
<feature type="chain" id="PRO_5047542254" evidence="1">
    <location>
        <begin position="24"/>
        <end position="94"/>
    </location>
</feature>
<accession>A0ABW6C4V4</accession>
<gene>
    <name evidence="2" type="ORF">ACFS7Z_27245</name>
</gene>
<dbReference type="Proteomes" id="UP001597641">
    <property type="component" value="Unassembled WGS sequence"/>
</dbReference>
<comment type="caution">
    <text evidence="2">The sequence shown here is derived from an EMBL/GenBank/DDBJ whole genome shotgun (WGS) entry which is preliminary data.</text>
</comment>